<feature type="compositionally biased region" description="Basic and acidic residues" evidence="1">
    <location>
        <begin position="919"/>
        <end position="938"/>
    </location>
</feature>
<dbReference type="AlphaFoldDB" id="A0A0N0PCB5"/>
<sequence length="1223" mass="135086">MQLPGTPPPPPLAPLWDRVLRARALPPDLDVDLLYVAIRDRLAHPEWEVRLHALRVLADLLPLSGNALSFPFDQVIDNLGHGSPNVRKAALDALKVFCTYCEDTECAASAIIDKCSYNNIRPLSSGFDTKVNVITGLVLSIPSVMAILKRRNPGLDMFPVFNILGDKLFESLHRDVALRSLMKLRRICGPRDYMLAFSRLDPKVQEKFRVLCDKFDEDSLDVYYAPRRSYGNRNSQHMKMNHSFNNNNFKTPILFPSDSSSDESYTTPYYTNNYGKVIIETEIKFDSDTAITMTVLEQNETESEKNTGSDDDDSIDRNMLKYSDEESEDSDVVVKKVRFGGESIKIRTPDSDNITTSEEDTNHNSMMREKNIEVVLPTTPNIINKMNEIKRETVEREVRTNHAKKSAIPLPVIYNRTRKQNGLINNNTIKSKSKSLSELYDYFNKKTDGENAKSRDTSKFALTLSEVRSPEKIPSPVETHKEVEVLHNLQRSPSVSPRRQQTRVHIEKDGFVLNLVATSPPESLLLSPRAASPLRRHYDWEELDIVPQHVCDQLHNTENWIAAVRAADQLHSALLEAGSVRRAEPAALSLVQHMWALSDAVPATRAPAEGAVCALVRGVSSSCARQLLPALITRIARDPPPAALPHALLQRLALHHLVDLIFDSDMIGIRDGKQAEAAQLRAALCVARAAGPAAVMAAVRRRLTGSARADSFCRQLRERLNKPIENIRPSHFSRSSQLPVPTRRARSTPPAAPPTKPRRLRPLPDSAPLPSVTQSKDLIMKPLSPIELSDRQGVLSSRGGRAASVSVSESVAEAPRPCTVGMRLCCCSHRRNTASVRPDLVADLPPHTRDTSSLTNTANEKEAKPIVATPIESEDKVSENKDDEKNETQIAQEDSIPSPPKSPSLQVEDVLDKSTPSLHSEKSKTDEIPTESVKETIEVQKSSVETIESLELEHLSGKSSVVSKSKSEPSSPVKSARLSPELARESSGRRSLGERDVRTALAECIMPARHEDWEAIVTGLMETEQMAMDITARAPASSWRAATRAAATHVRSLRSKVARAACSTLGALFEYRGRTLDPELDEATGALLERCADVNRFLRADATSALRRIACGGVGARAAVALARRGAAHRAGPVRAAAAQALAALVRHNGASPTLDMPVEPRTLLLRATGELLGDASAEARAHAKHLWLALAEDSRFPQMLKDAMPPTRYRAIEKYVDKLRCR</sequence>
<feature type="compositionally biased region" description="Basic and acidic residues" evidence="1">
    <location>
        <begin position="982"/>
        <end position="994"/>
    </location>
</feature>
<dbReference type="FunCoup" id="A0A0N0PCB5">
    <property type="interactions" value="24"/>
</dbReference>
<feature type="compositionally biased region" description="Basic and acidic residues" evidence="1">
    <location>
        <begin position="315"/>
        <end position="324"/>
    </location>
</feature>
<organism evidence="2 3">
    <name type="scientific">Papilio machaon</name>
    <name type="common">Old World swallowtail butterfly</name>
    <dbReference type="NCBI Taxonomy" id="76193"/>
    <lineage>
        <taxon>Eukaryota</taxon>
        <taxon>Metazoa</taxon>
        <taxon>Ecdysozoa</taxon>
        <taxon>Arthropoda</taxon>
        <taxon>Hexapoda</taxon>
        <taxon>Insecta</taxon>
        <taxon>Pterygota</taxon>
        <taxon>Neoptera</taxon>
        <taxon>Endopterygota</taxon>
        <taxon>Lepidoptera</taxon>
        <taxon>Glossata</taxon>
        <taxon>Ditrysia</taxon>
        <taxon>Papilionoidea</taxon>
        <taxon>Papilionidae</taxon>
        <taxon>Papilioninae</taxon>
        <taxon>Papilio</taxon>
    </lineage>
</organism>
<dbReference type="PANTHER" id="PTHR21567:SF87">
    <property type="entry name" value="CRESCERIN-LIKE PROTEIN CHE-12"/>
    <property type="match status" value="1"/>
</dbReference>
<keyword evidence="3" id="KW-1185">Reference proteome</keyword>
<gene>
    <name evidence="2" type="ORF">RR48_04431</name>
</gene>
<feature type="compositionally biased region" description="Low complexity" evidence="1">
    <location>
        <begin position="957"/>
        <end position="975"/>
    </location>
</feature>
<protein>
    <submittedName>
        <fullName evidence="2">Protein FAM179B</fullName>
    </submittedName>
</protein>
<dbReference type="STRING" id="76193.A0A0N0PCB5"/>
<evidence type="ECO:0000313" key="2">
    <source>
        <dbReference type="EMBL" id="KPJ13392.1"/>
    </source>
</evidence>
<dbReference type="SUPFAM" id="SSF48371">
    <property type="entry name" value="ARM repeat"/>
    <property type="match status" value="1"/>
</dbReference>
<feature type="region of interest" description="Disordered" evidence="1">
    <location>
        <begin position="838"/>
        <end position="939"/>
    </location>
</feature>
<dbReference type="Gene3D" id="1.25.10.10">
    <property type="entry name" value="Leucine-rich Repeat Variant"/>
    <property type="match status" value="2"/>
</dbReference>
<feature type="compositionally biased region" description="Basic and acidic residues" evidence="1">
    <location>
        <begin position="873"/>
        <end position="887"/>
    </location>
</feature>
<evidence type="ECO:0000313" key="3">
    <source>
        <dbReference type="Proteomes" id="UP000053240"/>
    </source>
</evidence>
<proteinExistence type="predicted"/>
<feature type="region of interest" description="Disordered" evidence="1">
    <location>
        <begin position="954"/>
        <end position="994"/>
    </location>
</feature>
<dbReference type="PANTHER" id="PTHR21567">
    <property type="entry name" value="CLASP"/>
    <property type="match status" value="1"/>
</dbReference>
<dbReference type="Proteomes" id="UP000053240">
    <property type="component" value="Unassembled WGS sequence"/>
</dbReference>
<dbReference type="InterPro" id="IPR016024">
    <property type="entry name" value="ARM-type_fold"/>
</dbReference>
<dbReference type="InParanoid" id="A0A0N0PCB5"/>
<dbReference type="EMBL" id="KQ460636">
    <property type="protein sequence ID" value="KPJ13392.1"/>
    <property type="molecule type" value="Genomic_DNA"/>
</dbReference>
<feature type="region of interest" description="Disordered" evidence="1">
    <location>
        <begin position="724"/>
        <end position="778"/>
    </location>
</feature>
<reference evidence="2 3" key="1">
    <citation type="journal article" date="2015" name="Nat. Commun.">
        <title>Outbred genome sequencing and CRISPR/Cas9 gene editing in butterflies.</title>
        <authorList>
            <person name="Li X."/>
            <person name="Fan D."/>
            <person name="Zhang W."/>
            <person name="Liu G."/>
            <person name="Zhang L."/>
            <person name="Zhao L."/>
            <person name="Fang X."/>
            <person name="Chen L."/>
            <person name="Dong Y."/>
            <person name="Chen Y."/>
            <person name="Ding Y."/>
            <person name="Zhao R."/>
            <person name="Feng M."/>
            <person name="Zhu Y."/>
            <person name="Feng Y."/>
            <person name="Jiang X."/>
            <person name="Zhu D."/>
            <person name="Xiang H."/>
            <person name="Feng X."/>
            <person name="Li S."/>
            <person name="Wang J."/>
            <person name="Zhang G."/>
            <person name="Kronforst M.R."/>
            <person name="Wang W."/>
        </authorList>
    </citation>
    <scope>NUCLEOTIDE SEQUENCE [LARGE SCALE GENOMIC DNA]</scope>
    <source>
        <strain evidence="2">Ya'a_city_454_Pm</strain>
        <tissue evidence="2">Whole body</tissue>
    </source>
</reference>
<feature type="region of interest" description="Disordered" evidence="1">
    <location>
        <begin position="296"/>
        <end position="327"/>
    </location>
</feature>
<dbReference type="GO" id="GO:0000226">
    <property type="term" value="P:microtubule cytoskeleton organization"/>
    <property type="evidence" value="ECO:0007669"/>
    <property type="project" value="TreeGrafter"/>
</dbReference>
<dbReference type="GO" id="GO:0008017">
    <property type="term" value="F:microtubule binding"/>
    <property type="evidence" value="ECO:0007669"/>
    <property type="project" value="TreeGrafter"/>
</dbReference>
<evidence type="ECO:0000256" key="1">
    <source>
        <dbReference type="SAM" id="MobiDB-lite"/>
    </source>
</evidence>
<accession>A0A0N0PCB5</accession>
<dbReference type="InterPro" id="IPR011989">
    <property type="entry name" value="ARM-like"/>
</dbReference>
<dbReference type="GO" id="GO:0005929">
    <property type="term" value="C:cilium"/>
    <property type="evidence" value="ECO:0007669"/>
    <property type="project" value="TreeGrafter"/>
</dbReference>
<dbReference type="GO" id="GO:0005881">
    <property type="term" value="C:cytoplasmic microtubule"/>
    <property type="evidence" value="ECO:0007669"/>
    <property type="project" value="TreeGrafter"/>
</dbReference>
<name>A0A0N0PCB5_PAPMA</name>